<accession>A0A381ZEK6</accession>
<feature type="compositionally biased region" description="Polar residues" evidence="1">
    <location>
        <begin position="111"/>
        <end position="125"/>
    </location>
</feature>
<protein>
    <recommendedName>
        <fullName evidence="3">Flagellar hook-length control protein-like C-terminal domain-containing protein</fullName>
    </recommendedName>
</protein>
<sequence length="519" mass="57374">MEVELIPEGLSENSLKLILVNGSLDTLPSLSKFLKSGALFQATVVESLPEKNKAIIKMFNKRIMVETRHPLTPGHSFSARVYKPSPELPLQIKVVASQSASPSPSFEDKTQISGKNSSNISTSQVPDKKSILGSNPNATLSKSSNIISRELSARQIDSMNLSSGQSIKATVIDVSEKNNIVVKFENKLITAYFSSVLPKTGENVSLVVTPHGDGFRLVVQPDSTPKLVDIFKIKSLLPFKEPFGEMLEKLDILVNSSEVIKNLSTKTGLVGRLAKTLNLLKTPSPVQNFPSQGSAQLKQQIDLSGINYEPKVKNIFHGKEPFDVPLNVKIDLKGQLIKLLELIEIRSVEKDTSVSQRRQFMEVVKVLHRAIENIELQQLTNQFARQENQPILLQIPDPFMMGKTVNLYLRRPEDEGKGKGNKNNDDVLLVFLLELSALGNLRVDAKMNKESISVRIDVENQNVAQFIDGNLKDFCSCLGDLGFEVNASCCVVSTIDGKLEKQLDQLLICDSDRLVDLTT</sequence>
<dbReference type="AlphaFoldDB" id="A0A381ZEK6"/>
<evidence type="ECO:0000313" key="2">
    <source>
        <dbReference type="EMBL" id="SVA87748.1"/>
    </source>
</evidence>
<evidence type="ECO:0000256" key="1">
    <source>
        <dbReference type="SAM" id="MobiDB-lite"/>
    </source>
</evidence>
<organism evidence="2">
    <name type="scientific">marine metagenome</name>
    <dbReference type="NCBI Taxonomy" id="408172"/>
    <lineage>
        <taxon>unclassified sequences</taxon>
        <taxon>metagenomes</taxon>
        <taxon>ecological metagenomes</taxon>
    </lineage>
</organism>
<reference evidence="2" key="1">
    <citation type="submission" date="2018-05" db="EMBL/GenBank/DDBJ databases">
        <authorList>
            <person name="Lanie J.A."/>
            <person name="Ng W.-L."/>
            <person name="Kazmierczak K.M."/>
            <person name="Andrzejewski T.M."/>
            <person name="Davidsen T.M."/>
            <person name="Wayne K.J."/>
            <person name="Tettelin H."/>
            <person name="Glass J.I."/>
            <person name="Rusch D."/>
            <person name="Podicherti R."/>
            <person name="Tsui H.-C.T."/>
            <person name="Winkler M.E."/>
        </authorList>
    </citation>
    <scope>NUCLEOTIDE SEQUENCE</scope>
</reference>
<evidence type="ECO:0008006" key="3">
    <source>
        <dbReference type="Google" id="ProtNLM"/>
    </source>
</evidence>
<name>A0A381ZEK6_9ZZZZ</name>
<feature type="region of interest" description="Disordered" evidence="1">
    <location>
        <begin position="99"/>
        <end position="137"/>
    </location>
</feature>
<dbReference type="EMBL" id="UINC01021038">
    <property type="protein sequence ID" value="SVA87748.1"/>
    <property type="molecule type" value="Genomic_DNA"/>
</dbReference>
<gene>
    <name evidence="2" type="ORF">METZ01_LOCUS140602</name>
</gene>
<proteinExistence type="predicted"/>